<accession>A0A6J5TA83</accession>
<dbReference type="Pfam" id="PF00404">
    <property type="entry name" value="Dockerin_1"/>
    <property type="match status" value="1"/>
</dbReference>
<sequence>MSLNPLRKYINIINEGLDPVGKEDADVNNDGKVDKTDKYLKHRRDVIGKKIGKLKEEWDEWGDKVDKATARYYEYSPVKDKCNTCENFISTGMCKLVEGVINPNGWCKFYEAKSLGEKWGKETTVNPEERGKYSGKTKAELLKAYNTLKASGPHHKDSPEYGRMRELAFAIRAKSDWGKVA</sequence>
<dbReference type="GO" id="GO:0004553">
    <property type="term" value="F:hydrolase activity, hydrolyzing O-glycosyl compounds"/>
    <property type="evidence" value="ECO:0007669"/>
    <property type="project" value="InterPro"/>
</dbReference>
<name>A0A6J5TA83_9CAUD</name>
<dbReference type="GO" id="GO:0000272">
    <property type="term" value="P:polysaccharide catabolic process"/>
    <property type="evidence" value="ECO:0007669"/>
    <property type="project" value="InterPro"/>
</dbReference>
<gene>
    <name evidence="1" type="ORF">UFOVP71_376</name>
</gene>
<dbReference type="Gene3D" id="4.10.490.10">
    <property type="entry name" value="High potential iron-sulphur protein"/>
    <property type="match status" value="1"/>
</dbReference>
<dbReference type="GO" id="GO:0019646">
    <property type="term" value="P:aerobic electron transport chain"/>
    <property type="evidence" value="ECO:0007669"/>
    <property type="project" value="InterPro"/>
</dbReference>
<reference evidence="1" key="1">
    <citation type="submission" date="2020-05" db="EMBL/GenBank/DDBJ databases">
        <authorList>
            <person name="Chiriac C."/>
            <person name="Salcher M."/>
            <person name="Ghai R."/>
            <person name="Kavagutti S V."/>
        </authorList>
    </citation>
    <scope>NUCLEOTIDE SEQUENCE</scope>
</reference>
<proteinExistence type="predicted"/>
<dbReference type="SUPFAM" id="SSF57652">
    <property type="entry name" value="HIPIP (high potential iron protein)"/>
    <property type="match status" value="1"/>
</dbReference>
<dbReference type="InterPro" id="IPR002105">
    <property type="entry name" value="Dockerin_1_rpt"/>
</dbReference>
<protein>
    <submittedName>
        <fullName evidence="1">Uncharacterized protein</fullName>
    </submittedName>
</protein>
<dbReference type="EMBL" id="LR797824">
    <property type="protein sequence ID" value="CAB4241838.1"/>
    <property type="molecule type" value="Genomic_DNA"/>
</dbReference>
<dbReference type="GO" id="GO:0009055">
    <property type="term" value="F:electron transfer activity"/>
    <property type="evidence" value="ECO:0007669"/>
    <property type="project" value="InterPro"/>
</dbReference>
<dbReference type="InterPro" id="IPR036369">
    <property type="entry name" value="HIPIP_sf"/>
</dbReference>
<organism evidence="1">
    <name type="scientific">uncultured Caudovirales phage</name>
    <dbReference type="NCBI Taxonomy" id="2100421"/>
    <lineage>
        <taxon>Viruses</taxon>
        <taxon>Duplodnaviria</taxon>
        <taxon>Heunggongvirae</taxon>
        <taxon>Uroviricota</taxon>
        <taxon>Caudoviricetes</taxon>
        <taxon>Peduoviridae</taxon>
        <taxon>Maltschvirus</taxon>
        <taxon>Maltschvirus maltsch</taxon>
    </lineage>
</organism>
<evidence type="ECO:0000313" key="1">
    <source>
        <dbReference type="EMBL" id="CAB4241838.1"/>
    </source>
</evidence>